<organism evidence="1 2">
    <name type="scientific">Candidatus Sulfotelmatobacter kueseliae</name>
    <dbReference type="NCBI Taxonomy" id="2042962"/>
    <lineage>
        <taxon>Bacteria</taxon>
        <taxon>Pseudomonadati</taxon>
        <taxon>Acidobacteriota</taxon>
        <taxon>Terriglobia</taxon>
        <taxon>Terriglobales</taxon>
        <taxon>Candidatus Korobacteraceae</taxon>
        <taxon>Candidatus Sulfotelmatobacter</taxon>
    </lineage>
</organism>
<evidence type="ECO:0000313" key="1">
    <source>
        <dbReference type="EMBL" id="SPF40622.1"/>
    </source>
</evidence>
<protein>
    <submittedName>
        <fullName evidence="1">Uncharacterized protein</fullName>
    </submittedName>
</protein>
<dbReference type="Pfam" id="PF05345">
    <property type="entry name" value="He_PIG"/>
    <property type="match status" value="1"/>
</dbReference>
<dbReference type="Gene3D" id="2.60.40.10">
    <property type="entry name" value="Immunoglobulins"/>
    <property type="match status" value="1"/>
</dbReference>
<sequence length="277" mass="30280">MEAKLELWESKEWAFGPQTYADSQGWDSMHKVRWLWQVSALLAVLACAMGLAVCQPGWARADEQQAGTEAAPADPQDDPGLVIENDSDLPEGYPGRHYELRFHARGGVSTLHWRVEKGAVPPGLQLDDSGLLHGEPVRAGEFQFTVSVRESGMPESAVQKGFVLKVISALALNWKDPARVNGNRIEGSVTVTNTTPDDMDLTFIVLAVAGNGRATAIGYQHFMLHRGTFGMELPFGDTLPHGGYVVHVDVVGEVAPKKLIYRERMQTPRALQVTVGP</sequence>
<dbReference type="EMBL" id="OMOD01000124">
    <property type="protein sequence ID" value="SPF40622.1"/>
    <property type="molecule type" value="Genomic_DNA"/>
</dbReference>
<proteinExistence type="predicted"/>
<evidence type="ECO:0000313" key="2">
    <source>
        <dbReference type="Proteomes" id="UP000238701"/>
    </source>
</evidence>
<dbReference type="InterPro" id="IPR013783">
    <property type="entry name" value="Ig-like_fold"/>
</dbReference>
<name>A0A2U3KLU2_9BACT</name>
<reference evidence="2" key="1">
    <citation type="submission" date="2018-02" db="EMBL/GenBank/DDBJ databases">
        <authorList>
            <person name="Hausmann B."/>
        </authorList>
    </citation>
    <scope>NUCLEOTIDE SEQUENCE [LARGE SCALE GENOMIC DNA]</scope>
    <source>
        <strain evidence="2">Peat soil MAG SbA1</strain>
    </source>
</reference>
<accession>A0A2U3KLU2</accession>
<gene>
    <name evidence="1" type="ORF">SBA1_310032</name>
</gene>
<dbReference type="AlphaFoldDB" id="A0A2U3KLU2"/>
<dbReference type="Proteomes" id="UP000238701">
    <property type="component" value="Unassembled WGS sequence"/>
</dbReference>